<dbReference type="SUPFAM" id="SSF52374">
    <property type="entry name" value="Nucleotidylyl transferase"/>
    <property type="match status" value="1"/>
</dbReference>
<dbReference type="OrthoDB" id="9801042at2"/>
<comment type="catalytic activity">
    <reaction evidence="7 8">
        <text>tRNA(Trp) + L-tryptophan + ATP = L-tryptophyl-tRNA(Trp) + AMP + diphosphate + H(+)</text>
        <dbReference type="Rhea" id="RHEA:24080"/>
        <dbReference type="Rhea" id="RHEA-COMP:9671"/>
        <dbReference type="Rhea" id="RHEA-COMP:9705"/>
        <dbReference type="ChEBI" id="CHEBI:15378"/>
        <dbReference type="ChEBI" id="CHEBI:30616"/>
        <dbReference type="ChEBI" id="CHEBI:33019"/>
        <dbReference type="ChEBI" id="CHEBI:57912"/>
        <dbReference type="ChEBI" id="CHEBI:78442"/>
        <dbReference type="ChEBI" id="CHEBI:78535"/>
        <dbReference type="ChEBI" id="CHEBI:456215"/>
        <dbReference type="EC" id="6.1.1.2"/>
    </reaction>
</comment>
<feature type="binding site" evidence="8">
    <location>
        <begin position="145"/>
        <end position="147"/>
    </location>
    <ligand>
        <name>ATP</name>
        <dbReference type="ChEBI" id="CHEBI:30616"/>
    </ligand>
</feature>
<feature type="short sequence motif" description="'HIGH' region" evidence="8">
    <location>
        <begin position="10"/>
        <end position="18"/>
    </location>
</feature>
<dbReference type="PRINTS" id="PR01039">
    <property type="entry name" value="TRNASYNTHTRP"/>
</dbReference>
<evidence type="ECO:0000256" key="4">
    <source>
        <dbReference type="ARBA" id="ARBA00022840"/>
    </source>
</evidence>
<comment type="subcellular location">
    <subcellularLocation>
        <location evidence="8">Cytoplasm</location>
    </subcellularLocation>
</comment>
<organism evidence="10 11">
    <name type="scientific">Lentibacillus cibarius</name>
    <dbReference type="NCBI Taxonomy" id="2583219"/>
    <lineage>
        <taxon>Bacteria</taxon>
        <taxon>Bacillati</taxon>
        <taxon>Bacillota</taxon>
        <taxon>Bacilli</taxon>
        <taxon>Bacillales</taxon>
        <taxon>Bacillaceae</taxon>
        <taxon>Lentibacillus</taxon>
    </lineage>
</organism>
<keyword evidence="5 8" id="KW-0648">Protein biosynthesis</keyword>
<comment type="function">
    <text evidence="8">Catalyzes the attachment of tryptophan to tRNA(Trp).</text>
</comment>
<dbReference type="CDD" id="cd00806">
    <property type="entry name" value="TrpRS_core"/>
    <property type="match status" value="1"/>
</dbReference>
<dbReference type="HAMAP" id="MF_00140_B">
    <property type="entry name" value="Trp_tRNA_synth_B"/>
    <property type="match status" value="1"/>
</dbReference>
<dbReference type="PROSITE" id="PS00178">
    <property type="entry name" value="AA_TRNA_LIGASE_I"/>
    <property type="match status" value="1"/>
</dbReference>
<keyword evidence="3 8" id="KW-0547">Nucleotide-binding</keyword>
<keyword evidence="4 8" id="KW-0067">ATP-binding</keyword>
<dbReference type="EC" id="6.1.1.2" evidence="8"/>
<comment type="subunit">
    <text evidence="8">Homodimer.</text>
</comment>
<dbReference type="NCBIfam" id="TIGR00233">
    <property type="entry name" value="trpS"/>
    <property type="match status" value="1"/>
</dbReference>
<dbReference type="Gene3D" id="1.10.240.10">
    <property type="entry name" value="Tyrosyl-Transfer RNA Synthetase"/>
    <property type="match status" value="1"/>
</dbReference>
<dbReference type="GO" id="GO:0004830">
    <property type="term" value="F:tryptophan-tRNA ligase activity"/>
    <property type="evidence" value="ECO:0007669"/>
    <property type="project" value="UniProtKB-UniRule"/>
</dbReference>
<proteinExistence type="inferred from homology"/>
<dbReference type="InterPro" id="IPR002306">
    <property type="entry name" value="Trp-tRNA-ligase"/>
</dbReference>
<feature type="binding site" evidence="8">
    <location>
        <begin position="17"/>
        <end position="18"/>
    </location>
    <ligand>
        <name>ATP</name>
        <dbReference type="ChEBI" id="CHEBI:30616"/>
    </ligand>
</feature>
<reference evidence="10 11" key="1">
    <citation type="submission" date="2019-05" db="EMBL/GenBank/DDBJ databases">
        <title>Genomic analysis of Lentibacillus sp. NKC220-2.</title>
        <authorList>
            <person name="Oh Y.J."/>
        </authorList>
    </citation>
    <scope>NUCLEOTIDE SEQUENCE [LARGE SCALE GENOMIC DNA]</scope>
    <source>
        <strain evidence="10 11">NKC220-2</strain>
    </source>
</reference>
<evidence type="ECO:0000256" key="3">
    <source>
        <dbReference type="ARBA" id="ARBA00022741"/>
    </source>
</evidence>
<dbReference type="GO" id="GO:0005829">
    <property type="term" value="C:cytosol"/>
    <property type="evidence" value="ECO:0007669"/>
    <property type="project" value="TreeGrafter"/>
</dbReference>
<keyword evidence="6 8" id="KW-0030">Aminoacyl-tRNA synthetase</keyword>
<evidence type="ECO:0000256" key="5">
    <source>
        <dbReference type="ARBA" id="ARBA00022917"/>
    </source>
</evidence>
<gene>
    <name evidence="8 10" type="primary">trpS</name>
    <name evidence="10" type="ORF">FFL34_14180</name>
</gene>
<feature type="binding site" evidence="8">
    <location>
        <begin position="9"/>
        <end position="11"/>
    </location>
    <ligand>
        <name>ATP</name>
        <dbReference type="ChEBI" id="CHEBI:30616"/>
    </ligand>
</feature>
<sequence length="333" mass="37046">MQTIFSGIQPSGTLTIGNFLGAIQHFVGLQEENNCYFCIVDEHAITVPQDRLKLRNNIRSLAALYIASGIDPEKSTLFIQSEVPAHTQLGWMLQSISYIGELERMTQFKDKSKGGKEAVSSALLTYPPLMASDILLYKTDVVPVGEDQKQHLELTRNLAERFNNKFNDIFTVPEVSIPKVGARIMSLQDPTKKMSKSDENEKAFISMLDEPKRIEKKIKSAVTDSDGIVKFDKENKPGISNLLTIHASCSGKSIETLEATYADKGYGAFKMDTAQAVIDVLKPIQDRYHELINSEVLDDILDAGADKASYNANKTLRKAKKAMGLGRVKKKRK</sequence>
<protein>
    <recommendedName>
        <fullName evidence="8">Tryptophan--tRNA ligase</fullName>
        <ecNumber evidence="8">6.1.1.2</ecNumber>
    </recommendedName>
    <alternativeName>
        <fullName evidence="8">Tryptophanyl-tRNA synthetase</fullName>
        <shortName evidence="8">TrpRS</shortName>
    </alternativeName>
</protein>
<evidence type="ECO:0000313" key="11">
    <source>
        <dbReference type="Proteomes" id="UP000306980"/>
    </source>
</evidence>
<name>A0A5S3QMZ3_9BACI</name>
<feature type="binding site" evidence="8">
    <location>
        <position position="133"/>
    </location>
    <ligand>
        <name>L-tryptophan</name>
        <dbReference type="ChEBI" id="CHEBI:57912"/>
    </ligand>
</feature>
<dbReference type="InterPro" id="IPR050203">
    <property type="entry name" value="Trp-tRNA_synthetase"/>
</dbReference>
<dbReference type="InterPro" id="IPR001412">
    <property type="entry name" value="aa-tRNA-synth_I_CS"/>
</dbReference>
<dbReference type="FunFam" id="1.10.240.10:FF:000002">
    <property type="entry name" value="Tryptophan--tRNA ligase"/>
    <property type="match status" value="1"/>
</dbReference>
<dbReference type="InterPro" id="IPR024109">
    <property type="entry name" value="Trp-tRNA-ligase_bac-type"/>
</dbReference>
<dbReference type="Pfam" id="PF00579">
    <property type="entry name" value="tRNA-synt_1b"/>
    <property type="match status" value="1"/>
</dbReference>
<dbReference type="AlphaFoldDB" id="A0A5S3QMZ3"/>
<dbReference type="InterPro" id="IPR002305">
    <property type="entry name" value="aa-tRNA-synth_Ic"/>
</dbReference>
<feature type="short sequence motif" description="'KMSKS' region" evidence="8">
    <location>
        <begin position="193"/>
        <end position="197"/>
    </location>
</feature>
<dbReference type="PANTHER" id="PTHR43766:SF1">
    <property type="entry name" value="TRYPTOPHAN--TRNA LIGASE, MITOCHONDRIAL"/>
    <property type="match status" value="1"/>
</dbReference>
<comment type="caution">
    <text evidence="10">The sequence shown here is derived from an EMBL/GenBank/DDBJ whole genome shotgun (WGS) entry which is preliminary data.</text>
</comment>
<evidence type="ECO:0000313" key="10">
    <source>
        <dbReference type="EMBL" id="TMN23107.1"/>
    </source>
</evidence>
<dbReference type="GO" id="GO:0006436">
    <property type="term" value="P:tryptophanyl-tRNA aminoacylation"/>
    <property type="evidence" value="ECO:0007669"/>
    <property type="project" value="UniProtKB-UniRule"/>
</dbReference>
<feature type="binding site" evidence="8">
    <location>
        <begin position="193"/>
        <end position="197"/>
    </location>
    <ligand>
        <name>ATP</name>
        <dbReference type="ChEBI" id="CHEBI:30616"/>
    </ligand>
</feature>
<keyword evidence="8" id="KW-0963">Cytoplasm</keyword>
<dbReference type="Gene3D" id="3.40.50.620">
    <property type="entry name" value="HUPs"/>
    <property type="match status" value="1"/>
</dbReference>
<dbReference type="InterPro" id="IPR014729">
    <property type="entry name" value="Rossmann-like_a/b/a_fold"/>
</dbReference>
<feature type="binding site" evidence="8">
    <location>
        <position position="184"/>
    </location>
    <ligand>
        <name>ATP</name>
        <dbReference type="ChEBI" id="CHEBI:30616"/>
    </ligand>
</feature>
<evidence type="ECO:0000256" key="9">
    <source>
        <dbReference type="RuleBase" id="RU363036"/>
    </source>
</evidence>
<evidence type="ECO:0000256" key="7">
    <source>
        <dbReference type="ARBA" id="ARBA00049929"/>
    </source>
</evidence>
<keyword evidence="2 8" id="KW-0436">Ligase</keyword>
<dbReference type="PANTHER" id="PTHR43766">
    <property type="entry name" value="TRYPTOPHAN--TRNA LIGASE, MITOCHONDRIAL"/>
    <property type="match status" value="1"/>
</dbReference>
<comment type="similarity">
    <text evidence="1 8 9">Belongs to the class-I aminoacyl-tRNA synthetase family.</text>
</comment>
<accession>A0A5S3QMZ3</accession>
<dbReference type="GO" id="GO:0005524">
    <property type="term" value="F:ATP binding"/>
    <property type="evidence" value="ECO:0007669"/>
    <property type="project" value="UniProtKB-UniRule"/>
</dbReference>
<evidence type="ECO:0000256" key="8">
    <source>
        <dbReference type="HAMAP-Rule" id="MF_00140"/>
    </source>
</evidence>
<dbReference type="Proteomes" id="UP000306980">
    <property type="component" value="Unassembled WGS sequence"/>
</dbReference>
<evidence type="ECO:0000256" key="6">
    <source>
        <dbReference type="ARBA" id="ARBA00023146"/>
    </source>
</evidence>
<dbReference type="RefSeq" id="WP_138603998.1">
    <property type="nucleotide sequence ID" value="NZ_VCIA01000001.1"/>
</dbReference>
<dbReference type="EMBL" id="VCIA01000001">
    <property type="protein sequence ID" value="TMN23107.1"/>
    <property type="molecule type" value="Genomic_DNA"/>
</dbReference>
<evidence type="ECO:0000256" key="2">
    <source>
        <dbReference type="ARBA" id="ARBA00022598"/>
    </source>
</evidence>
<evidence type="ECO:0000256" key="1">
    <source>
        <dbReference type="ARBA" id="ARBA00005594"/>
    </source>
</evidence>